<accession>S6AQ87</accession>
<dbReference type="Pfam" id="PF07683">
    <property type="entry name" value="CobW_C"/>
    <property type="match status" value="1"/>
</dbReference>
<evidence type="ECO:0000256" key="5">
    <source>
        <dbReference type="ARBA" id="ARBA00045658"/>
    </source>
</evidence>
<dbReference type="CDD" id="cd03112">
    <property type="entry name" value="CobW-like"/>
    <property type="match status" value="1"/>
</dbReference>
<organism evidence="8 9">
    <name type="scientific">Metapseudomonas resinovorans NBRC 106553</name>
    <dbReference type="NCBI Taxonomy" id="1245471"/>
    <lineage>
        <taxon>Bacteria</taxon>
        <taxon>Pseudomonadati</taxon>
        <taxon>Pseudomonadota</taxon>
        <taxon>Gammaproteobacteria</taxon>
        <taxon>Pseudomonadales</taxon>
        <taxon>Pseudomonadaceae</taxon>
        <taxon>Metapseudomonas</taxon>
    </lineage>
</organism>
<keyword evidence="3" id="KW-0143">Chaperone</keyword>
<keyword evidence="1" id="KW-0547">Nucleotide-binding</keyword>
<dbReference type="InterPro" id="IPR011629">
    <property type="entry name" value="CobW-like_C"/>
</dbReference>
<evidence type="ECO:0000256" key="2">
    <source>
        <dbReference type="ARBA" id="ARBA00022801"/>
    </source>
</evidence>
<dbReference type="AlphaFoldDB" id="S6AQ87"/>
<dbReference type="InterPro" id="IPR051927">
    <property type="entry name" value="Zn_Chap_cDPG_Synth"/>
</dbReference>
<dbReference type="Pfam" id="PF02492">
    <property type="entry name" value="cobW"/>
    <property type="match status" value="1"/>
</dbReference>
<dbReference type="PANTHER" id="PTHR43603">
    <property type="entry name" value="COBW DOMAIN-CONTAINING PROTEIN DDB_G0274527"/>
    <property type="match status" value="1"/>
</dbReference>
<reference evidence="8 9" key="1">
    <citation type="journal article" date="2013" name="Genome Announc.">
        <title>Complete Genome Sequence of the Carbazole Degrader Pseudomonas resinovorans Strain CA10 (NBRC 106553).</title>
        <authorList>
            <person name="Shintani M."/>
            <person name="Hosoyama A."/>
            <person name="Ohji S."/>
            <person name="Tsuchikane K."/>
            <person name="Takarada H."/>
            <person name="Yamazoe A."/>
            <person name="Fujita N."/>
            <person name="Nojiri H."/>
        </authorList>
    </citation>
    <scope>NUCLEOTIDE SEQUENCE [LARGE SCALE GENOMIC DNA]</scope>
    <source>
        <strain evidence="8 9">NBRC 106553</strain>
    </source>
</reference>
<dbReference type="KEGG" id="pre:PCA10_56280"/>
<dbReference type="PATRIC" id="fig|1245471.3.peg.5711"/>
<dbReference type="GO" id="GO:0016787">
    <property type="term" value="F:hydrolase activity"/>
    <property type="evidence" value="ECO:0007669"/>
    <property type="project" value="UniProtKB-KW"/>
</dbReference>
<dbReference type="OrthoDB" id="9808822at2"/>
<dbReference type="Proteomes" id="UP000015503">
    <property type="component" value="Chromosome"/>
</dbReference>
<gene>
    <name evidence="8" type="ORF">PCA10_56280</name>
</gene>
<evidence type="ECO:0000256" key="3">
    <source>
        <dbReference type="ARBA" id="ARBA00023186"/>
    </source>
</evidence>
<dbReference type="Gene3D" id="3.30.1220.10">
    <property type="entry name" value="CobW-like, C-terminal domain"/>
    <property type="match status" value="1"/>
</dbReference>
<sequence>MDSRLPVTLLSGFLGAGKSTLLNHLLRNREQLRVAVIVNDMSEINIDASEVQRDVSLNRGEERLVEMSNGCICCTLREDLLEEVSRLAREGRFDYLLIESTGISEPLPVAETFTFRDEQGQSLSDLARLDTLVTVVDGVNFLRDYQDAENLASRGEALGEDDERSISDLLIEQVEFADVLLLSKVDLISGAEREELLAILHRLNPEAEVLPMVMGQVDLARLLDTGRFDFERAARAPGWLKELRGEHVPESDEYGIASTSYRARRPFHPQRFFSFLDREWCNGRLLRSKGLFWLASRYREAGSWSQAGGLMRHGLAGRWWRFVPRENWPEDPGSVLQHWTQEVGDCRQELVFIGQGIDFQRLRAELDACLLEDHEMALGPEGWSLLPDPFDPWLVGEAA</sequence>
<evidence type="ECO:0000313" key="8">
    <source>
        <dbReference type="EMBL" id="BAN51360.1"/>
    </source>
</evidence>
<comment type="function">
    <text evidence="5">Zinc chaperone that directly transfers zinc cofactor to target proteins, thereby activating them. Zinc is transferred from the CXCC motif in the GTPase domain to the zinc binding site in target proteins in a process requiring GTP hydrolysis.</text>
</comment>
<dbReference type="InterPro" id="IPR003495">
    <property type="entry name" value="CobW/HypB/UreG_nucleotide-bd"/>
</dbReference>
<evidence type="ECO:0000256" key="6">
    <source>
        <dbReference type="ARBA" id="ARBA00049117"/>
    </source>
</evidence>
<dbReference type="InterPro" id="IPR036627">
    <property type="entry name" value="CobW-likC_sf"/>
</dbReference>
<dbReference type="InterPro" id="IPR047920">
    <property type="entry name" value="ZigA-like"/>
</dbReference>
<comment type="catalytic activity">
    <reaction evidence="6">
        <text>GTP + H2O = GDP + phosphate + H(+)</text>
        <dbReference type="Rhea" id="RHEA:19669"/>
        <dbReference type="ChEBI" id="CHEBI:15377"/>
        <dbReference type="ChEBI" id="CHEBI:15378"/>
        <dbReference type="ChEBI" id="CHEBI:37565"/>
        <dbReference type="ChEBI" id="CHEBI:43474"/>
        <dbReference type="ChEBI" id="CHEBI:58189"/>
    </reaction>
    <physiologicalReaction direction="left-to-right" evidence="6">
        <dbReference type="Rhea" id="RHEA:19670"/>
    </physiologicalReaction>
</comment>
<dbReference type="PANTHER" id="PTHR43603:SF1">
    <property type="entry name" value="ZINC-REGULATED GTPASE METALLOPROTEIN ACTIVATOR 1"/>
    <property type="match status" value="1"/>
</dbReference>
<evidence type="ECO:0000313" key="9">
    <source>
        <dbReference type="Proteomes" id="UP000015503"/>
    </source>
</evidence>
<dbReference type="SUPFAM" id="SSF52540">
    <property type="entry name" value="P-loop containing nucleoside triphosphate hydrolases"/>
    <property type="match status" value="1"/>
</dbReference>
<protein>
    <submittedName>
        <fullName evidence="8">CobW/P47K family protein</fullName>
    </submittedName>
</protein>
<dbReference type="STRING" id="1245471.PCA10_56280"/>
<dbReference type="GO" id="GO:0000166">
    <property type="term" value="F:nucleotide binding"/>
    <property type="evidence" value="ECO:0007669"/>
    <property type="project" value="UniProtKB-KW"/>
</dbReference>
<dbReference type="EMBL" id="AP013068">
    <property type="protein sequence ID" value="BAN51360.1"/>
    <property type="molecule type" value="Genomic_DNA"/>
</dbReference>
<dbReference type="NCBIfam" id="NF038288">
    <property type="entry name" value="chaper_GTP_ZigA"/>
    <property type="match status" value="1"/>
</dbReference>
<dbReference type="HOGENOM" id="CLU_017452_2_0_6"/>
<evidence type="ECO:0000259" key="7">
    <source>
        <dbReference type="SMART" id="SM00833"/>
    </source>
</evidence>
<keyword evidence="2" id="KW-0378">Hydrolase</keyword>
<evidence type="ECO:0000256" key="4">
    <source>
        <dbReference type="ARBA" id="ARBA00034320"/>
    </source>
</evidence>
<dbReference type="eggNOG" id="COG0523">
    <property type="taxonomic scope" value="Bacteria"/>
</dbReference>
<dbReference type="Gene3D" id="3.40.50.300">
    <property type="entry name" value="P-loop containing nucleotide triphosphate hydrolases"/>
    <property type="match status" value="1"/>
</dbReference>
<proteinExistence type="inferred from homology"/>
<dbReference type="RefSeq" id="WP_016495480.1">
    <property type="nucleotide sequence ID" value="NC_021499.1"/>
</dbReference>
<dbReference type="InterPro" id="IPR027417">
    <property type="entry name" value="P-loop_NTPase"/>
</dbReference>
<keyword evidence="9" id="KW-1185">Reference proteome</keyword>
<comment type="similarity">
    <text evidence="4">Belongs to the SIMIBI class G3E GTPase family. ZNG1 subfamily.</text>
</comment>
<name>S6AQ87_METRE</name>
<evidence type="ECO:0000256" key="1">
    <source>
        <dbReference type="ARBA" id="ARBA00022741"/>
    </source>
</evidence>
<dbReference type="SMART" id="SM00833">
    <property type="entry name" value="CobW_C"/>
    <property type="match status" value="1"/>
</dbReference>
<feature type="domain" description="CobW C-terminal" evidence="7">
    <location>
        <begin position="256"/>
        <end position="370"/>
    </location>
</feature>